<dbReference type="InterPro" id="IPR051201">
    <property type="entry name" value="Chloro_Bact_Ser_Proteases"/>
</dbReference>
<comment type="similarity">
    <text evidence="1">Belongs to the peptidase S1C family.</text>
</comment>
<dbReference type="PANTHER" id="PTHR43343:SF3">
    <property type="entry name" value="PROTEASE DO-LIKE 8, CHLOROPLASTIC"/>
    <property type="match status" value="1"/>
</dbReference>
<evidence type="ECO:0000256" key="2">
    <source>
        <dbReference type="ARBA" id="ARBA00022670"/>
    </source>
</evidence>
<dbReference type="RefSeq" id="WP_231933161.1">
    <property type="nucleotide sequence ID" value="NZ_CP036349.1"/>
</dbReference>
<feature type="signal peptide" evidence="4">
    <location>
        <begin position="1"/>
        <end position="31"/>
    </location>
</feature>
<dbReference type="SUPFAM" id="SSF50494">
    <property type="entry name" value="Trypsin-like serine proteases"/>
    <property type="match status" value="1"/>
</dbReference>
<keyword evidence="4" id="KW-0732">Signal</keyword>
<dbReference type="Gene3D" id="2.30.42.10">
    <property type="match status" value="2"/>
</dbReference>
<dbReference type="PROSITE" id="PS50106">
    <property type="entry name" value="PDZ"/>
    <property type="match status" value="1"/>
</dbReference>
<evidence type="ECO:0000313" key="6">
    <source>
        <dbReference type="EMBL" id="QDV72944.1"/>
    </source>
</evidence>
<dbReference type="Pfam" id="PF13365">
    <property type="entry name" value="Trypsin_2"/>
    <property type="match status" value="1"/>
</dbReference>
<dbReference type="InterPro" id="IPR043504">
    <property type="entry name" value="Peptidase_S1_PA_chymotrypsin"/>
</dbReference>
<evidence type="ECO:0000256" key="3">
    <source>
        <dbReference type="ARBA" id="ARBA00022801"/>
    </source>
</evidence>
<feature type="domain" description="PDZ" evidence="5">
    <location>
        <begin position="242"/>
        <end position="323"/>
    </location>
</feature>
<organism evidence="6 7">
    <name type="scientific">Botrimarina mediterranea</name>
    <dbReference type="NCBI Taxonomy" id="2528022"/>
    <lineage>
        <taxon>Bacteria</taxon>
        <taxon>Pseudomonadati</taxon>
        <taxon>Planctomycetota</taxon>
        <taxon>Planctomycetia</taxon>
        <taxon>Pirellulales</taxon>
        <taxon>Lacipirellulaceae</taxon>
        <taxon>Botrimarina</taxon>
    </lineage>
</organism>
<keyword evidence="3" id="KW-0378">Hydrolase</keyword>
<dbReference type="InterPro" id="IPR001940">
    <property type="entry name" value="Peptidase_S1C"/>
</dbReference>
<dbReference type="InterPro" id="IPR009003">
    <property type="entry name" value="Peptidase_S1_PA"/>
</dbReference>
<name>A0A518K578_9BACT</name>
<dbReference type="GO" id="GO:0004252">
    <property type="term" value="F:serine-type endopeptidase activity"/>
    <property type="evidence" value="ECO:0007669"/>
    <property type="project" value="InterPro"/>
</dbReference>
<dbReference type="AlphaFoldDB" id="A0A518K578"/>
<reference evidence="6 7" key="1">
    <citation type="submission" date="2019-02" db="EMBL/GenBank/DDBJ databases">
        <title>Deep-cultivation of Planctomycetes and their phenomic and genomic characterization uncovers novel biology.</title>
        <authorList>
            <person name="Wiegand S."/>
            <person name="Jogler M."/>
            <person name="Boedeker C."/>
            <person name="Pinto D."/>
            <person name="Vollmers J."/>
            <person name="Rivas-Marin E."/>
            <person name="Kohn T."/>
            <person name="Peeters S.H."/>
            <person name="Heuer A."/>
            <person name="Rast P."/>
            <person name="Oberbeckmann S."/>
            <person name="Bunk B."/>
            <person name="Jeske O."/>
            <person name="Meyerdierks A."/>
            <person name="Storesund J.E."/>
            <person name="Kallscheuer N."/>
            <person name="Luecker S."/>
            <person name="Lage O.M."/>
            <person name="Pohl T."/>
            <person name="Merkel B.J."/>
            <person name="Hornburger P."/>
            <person name="Mueller R.-W."/>
            <person name="Bruemmer F."/>
            <person name="Labrenz M."/>
            <person name="Spormann A.M."/>
            <person name="Op den Camp H."/>
            <person name="Overmann J."/>
            <person name="Amann R."/>
            <person name="Jetten M.S.M."/>
            <person name="Mascher T."/>
            <person name="Medema M.H."/>
            <person name="Devos D.P."/>
            <person name="Kaster A.-K."/>
            <person name="Ovreas L."/>
            <person name="Rohde M."/>
            <person name="Galperin M.Y."/>
            <person name="Jogler C."/>
        </authorList>
    </citation>
    <scope>NUCLEOTIDE SEQUENCE [LARGE SCALE GENOMIC DNA]</scope>
    <source>
        <strain evidence="6 7">Spa11</strain>
    </source>
</reference>
<dbReference type="PRINTS" id="PR00834">
    <property type="entry name" value="PROTEASES2C"/>
</dbReference>
<dbReference type="KEGG" id="bmei:Spa11_11310"/>
<keyword evidence="2 6" id="KW-0645">Protease</keyword>
<dbReference type="Gene3D" id="2.40.10.10">
    <property type="entry name" value="Trypsin-like serine proteases"/>
    <property type="match status" value="2"/>
</dbReference>
<gene>
    <name evidence="6" type="primary">hhoB_1</name>
    <name evidence="6" type="ORF">Spa11_11310</name>
</gene>
<dbReference type="GO" id="GO:0006508">
    <property type="term" value="P:proteolysis"/>
    <property type="evidence" value="ECO:0007669"/>
    <property type="project" value="UniProtKB-KW"/>
</dbReference>
<evidence type="ECO:0000256" key="4">
    <source>
        <dbReference type="SAM" id="SignalP"/>
    </source>
</evidence>
<dbReference type="SUPFAM" id="SSF50156">
    <property type="entry name" value="PDZ domain-like"/>
    <property type="match status" value="2"/>
</dbReference>
<dbReference type="Pfam" id="PF13180">
    <property type="entry name" value="PDZ_2"/>
    <property type="match status" value="1"/>
</dbReference>
<proteinExistence type="inferred from homology"/>
<evidence type="ECO:0000313" key="7">
    <source>
        <dbReference type="Proteomes" id="UP000316426"/>
    </source>
</evidence>
<evidence type="ECO:0000256" key="1">
    <source>
        <dbReference type="ARBA" id="ARBA00010541"/>
    </source>
</evidence>
<dbReference type="PANTHER" id="PTHR43343">
    <property type="entry name" value="PEPTIDASE S12"/>
    <property type="match status" value="1"/>
</dbReference>
<dbReference type="InterPro" id="IPR001478">
    <property type="entry name" value="PDZ"/>
</dbReference>
<feature type="chain" id="PRO_5022188538" evidence="4">
    <location>
        <begin position="32"/>
        <end position="461"/>
    </location>
</feature>
<evidence type="ECO:0000259" key="5">
    <source>
        <dbReference type="PROSITE" id="PS50106"/>
    </source>
</evidence>
<protein>
    <submittedName>
        <fullName evidence="6">Serine protease HhoB</fullName>
    </submittedName>
</protein>
<dbReference type="Proteomes" id="UP000316426">
    <property type="component" value="Chromosome"/>
</dbReference>
<sequence precursor="true">MPIVEHFRRRLLCRAVPLAVATLLAVAPAGAEISPLRMTPIVRAVQAVRPAVVNIQGQKTVPDEKGPAGATRQVNGMGTGVVVDERGYILTNFHVVDGVRQIRVTLDDGTADVARVIAHDKRTDLAVIKVNVGRSLPTIVVGTSMDLMTGEPVIAVGNAYGYEHTVTRGIISALGRDVQVSDTQAYDDLIQTDASINPGNSGGPLLSIEGKMIGLNVAVRAGAQGIGFAIPVDQALQVAADLMSVEKLENKWHGIEVGTTRDGASTIVRRVVPGSPAAQVGLRPGDVITRLGDVNVARALDVERAVLGRGVGERVAMEVRRGGQPMNVQLTVARRGSSPARDVAASLASTTAPAAATADPAWQVLGMKLDVEPKATFESRGSRYRGGMRVVDVRGDGPAAAKGIRAGDILVGMHKWETASDEDIRYIVSNEALPTLGEVKFYILRGEETLYGAMKVDATRR</sequence>
<keyword evidence="7" id="KW-1185">Reference proteome</keyword>
<accession>A0A518K578</accession>
<dbReference type="EMBL" id="CP036349">
    <property type="protein sequence ID" value="QDV72944.1"/>
    <property type="molecule type" value="Genomic_DNA"/>
</dbReference>
<dbReference type="InterPro" id="IPR036034">
    <property type="entry name" value="PDZ_sf"/>
</dbReference>
<dbReference type="SMART" id="SM00228">
    <property type="entry name" value="PDZ"/>
    <property type="match status" value="2"/>
</dbReference>